<accession>A0ABY2LX44</accession>
<organism evidence="1 2">
    <name type="scientific">Leptospira yanagawae</name>
    <dbReference type="NCBI Taxonomy" id="293069"/>
    <lineage>
        <taxon>Bacteria</taxon>
        <taxon>Pseudomonadati</taxon>
        <taxon>Spirochaetota</taxon>
        <taxon>Spirochaetia</taxon>
        <taxon>Leptospirales</taxon>
        <taxon>Leptospiraceae</taxon>
        <taxon>Leptospira</taxon>
    </lineage>
</organism>
<comment type="caution">
    <text evidence="1">The sequence shown here is derived from an EMBL/GenBank/DDBJ whole genome shotgun (WGS) entry which is preliminary data.</text>
</comment>
<evidence type="ECO:0000313" key="2">
    <source>
        <dbReference type="Proteomes" id="UP000298200"/>
    </source>
</evidence>
<keyword evidence="2" id="KW-1185">Reference proteome</keyword>
<name>A0ABY2LX44_9LEPT</name>
<gene>
    <name evidence="1" type="ORF">EHQ46_17775</name>
</gene>
<reference evidence="2" key="1">
    <citation type="journal article" date="2019" name="PLoS Negl. Trop. Dis.">
        <title>Revisiting the worldwide diversity of Leptospira species in the environment.</title>
        <authorList>
            <person name="Vincent A.T."/>
            <person name="Schiettekatte O."/>
            <person name="Bourhy P."/>
            <person name="Veyrier F.J."/>
            <person name="Picardeau M."/>
        </authorList>
    </citation>
    <scope>NUCLEOTIDE SEQUENCE [LARGE SCALE GENOMIC DNA]</scope>
    <source>
        <strain evidence="2">201800272</strain>
    </source>
</reference>
<protein>
    <submittedName>
        <fullName evidence="1">Uncharacterized protein</fullName>
    </submittedName>
</protein>
<dbReference type="Proteomes" id="UP000298200">
    <property type="component" value="Unassembled WGS sequence"/>
</dbReference>
<evidence type="ECO:0000313" key="1">
    <source>
        <dbReference type="EMBL" id="TGL17075.1"/>
    </source>
</evidence>
<proteinExistence type="predicted"/>
<sequence>MTKFYRFPLVLSALFIVGNIVFCQWNHRETQEGVFRMNDSVIRYVETLEEAEKGEITRKPSGFGQGIL</sequence>
<dbReference type="EMBL" id="RQFU01000026">
    <property type="protein sequence ID" value="TGL17075.1"/>
    <property type="molecule type" value="Genomic_DNA"/>
</dbReference>
<dbReference type="RefSeq" id="WP_039929021.1">
    <property type="nucleotide sequence ID" value="NZ_RQFU01000026.1"/>
</dbReference>